<proteinExistence type="predicted"/>
<gene>
    <name evidence="2" type="ORF">SAMN04515673_101200</name>
</gene>
<accession>A0A1I6CQK9</accession>
<evidence type="ECO:0000313" key="3">
    <source>
        <dbReference type="Proteomes" id="UP000199302"/>
    </source>
</evidence>
<evidence type="ECO:0000313" key="2">
    <source>
        <dbReference type="EMBL" id="SFQ95409.1"/>
    </source>
</evidence>
<dbReference type="Pfam" id="PF01323">
    <property type="entry name" value="DSBA"/>
    <property type="match status" value="1"/>
</dbReference>
<dbReference type="GO" id="GO:0016491">
    <property type="term" value="F:oxidoreductase activity"/>
    <property type="evidence" value="ECO:0007669"/>
    <property type="project" value="InterPro"/>
</dbReference>
<dbReference type="Proteomes" id="UP000199302">
    <property type="component" value="Unassembled WGS sequence"/>
</dbReference>
<dbReference type="STRING" id="871652.SAMN04515673_101200"/>
<name>A0A1I6CQK9_9RHOB</name>
<dbReference type="EMBL" id="FOYI01000001">
    <property type="protein sequence ID" value="SFQ95409.1"/>
    <property type="molecule type" value="Genomic_DNA"/>
</dbReference>
<feature type="domain" description="DSBA-like thioredoxin" evidence="1">
    <location>
        <begin position="131"/>
        <end position="227"/>
    </location>
</feature>
<dbReference type="InterPro" id="IPR001853">
    <property type="entry name" value="DSBA-like_thioredoxin_dom"/>
</dbReference>
<reference evidence="2 3" key="1">
    <citation type="submission" date="2016-10" db="EMBL/GenBank/DDBJ databases">
        <authorList>
            <person name="de Groot N.N."/>
        </authorList>
    </citation>
    <scope>NUCLEOTIDE SEQUENCE [LARGE SCALE GENOMIC DNA]</scope>
    <source>
        <strain evidence="3">KMM 9023,NRIC 0796,JCM 17311,KCTC 23692</strain>
    </source>
</reference>
<dbReference type="Gene3D" id="3.40.30.10">
    <property type="entry name" value="Glutaredoxin"/>
    <property type="match status" value="1"/>
</dbReference>
<dbReference type="InterPro" id="IPR036249">
    <property type="entry name" value="Thioredoxin-like_sf"/>
</dbReference>
<dbReference type="RefSeq" id="WP_092075713.1">
    <property type="nucleotide sequence ID" value="NZ_FOYI01000001.1"/>
</dbReference>
<keyword evidence="3" id="KW-1185">Reference proteome</keyword>
<sequence length="239" mass="25298">MDRREALRVLGLGALVAGAYGGTALLRRLRAQELALAPIPGLPGFRRVDSGAMSASSAIFAGLEGAQETSEYIDIPNICDALFTHNMKSVPVAYFSDARCAVCAGLSPELVRTTGIALTHHSLPLLGEVSRIAARAEEAAGLQGAREAFHSRLMGSPLLPGRARLSELAEEADIDPDRLLRDMEGAEVAQRLAVSATLAKRFGFYATPGLVIGRTAVLGRPDIERLVALERGESSPLPC</sequence>
<dbReference type="SUPFAM" id="SSF52833">
    <property type="entry name" value="Thioredoxin-like"/>
    <property type="match status" value="1"/>
</dbReference>
<protein>
    <submittedName>
        <fullName evidence="2">DSBA-like thioredoxin domain-containing protein</fullName>
    </submittedName>
</protein>
<organism evidence="2 3">
    <name type="scientific">Poseidonocella sedimentorum</name>
    <dbReference type="NCBI Taxonomy" id="871652"/>
    <lineage>
        <taxon>Bacteria</taxon>
        <taxon>Pseudomonadati</taxon>
        <taxon>Pseudomonadota</taxon>
        <taxon>Alphaproteobacteria</taxon>
        <taxon>Rhodobacterales</taxon>
        <taxon>Roseobacteraceae</taxon>
        <taxon>Poseidonocella</taxon>
    </lineage>
</organism>
<evidence type="ECO:0000259" key="1">
    <source>
        <dbReference type="Pfam" id="PF01323"/>
    </source>
</evidence>
<dbReference type="AlphaFoldDB" id="A0A1I6CQK9"/>